<organism evidence="4 5">
    <name type="scientific">Orbilia ellipsospora</name>
    <dbReference type="NCBI Taxonomy" id="2528407"/>
    <lineage>
        <taxon>Eukaryota</taxon>
        <taxon>Fungi</taxon>
        <taxon>Dikarya</taxon>
        <taxon>Ascomycota</taxon>
        <taxon>Pezizomycotina</taxon>
        <taxon>Orbiliomycetes</taxon>
        <taxon>Orbiliales</taxon>
        <taxon>Orbiliaceae</taxon>
        <taxon>Orbilia</taxon>
    </lineage>
</organism>
<evidence type="ECO:0000313" key="4">
    <source>
        <dbReference type="EMBL" id="KAK6529978.1"/>
    </source>
</evidence>
<dbReference type="InterPro" id="IPR056884">
    <property type="entry name" value="NPHP3-like_N"/>
</dbReference>
<dbReference type="PROSITE" id="PS50837">
    <property type="entry name" value="NACHT"/>
    <property type="match status" value="1"/>
</dbReference>
<keyword evidence="1" id="KW-0677">Repeat</keyword>
<dbReference type="InterPro" id="IPR036770">
    <property type="entry name" value="Ankyrin_rpt-contain_sf"/>
</dbReference>
<reference evidence="4 5" key="1">
    <citation type="submission" date="2019-10" db="EMBL/GenBank/DDBJ databases">
        <authorList>
            <person name="Palmer J.M."/>
        </authorList>
    </citation>
    <scope>NUCLEOTIDE SEQUENCE [LARGE SCALE GENOMIC DNA]</scope>
    <source>
        <strain evidence="4 5">TWF694</strain>
    </source>
</reference>
<keyword evidence="2" id="KW-0040">ANK repeat</keyword>
<proteinExistence type="predicted"/>
<dbReference type="InterPro" id="IPR054471">
    <property type="entry name" value="GPIID_WHD"/>
</dbReference>
<dbReference type="EMBL" id="JAVHJO010000013">
    <property type="protein sequence ID" value="KAK6529978.1"/>
    <property type="molecule type" value="Genomic_DNA"/>
</dbReference>
<dbReference type="Pfam" id="PF12796">
    <property type="entry name" value="Ank_2"/>
    <property type="match status" value="1"/>
</dbReference>
<dbReference type="GO" id="GO:0009116">
    <property type="term" value="P:nucleoside metabolic process"/>
    <property type="evidence" value="ECO:0007669"/>
    <property type="project" value="InterPro"/>
</dbReference>
<comment type="caution">
    <text evidence="4">The sequence shown here is derived from an EMBL/GenBank/DDBJ whole genome shotgun (WGS) entry which is preliminary data.</text>
</comment>
<dbReference type="InterPro" id="IPR027417">
    <property type="entry name" value="P-loop_NTPase"/>
</dbReference>
<dbReference type="InterPro" id="IPR002110">
    <property type="entry name" value="Ankyrin_rpt"/>
</dbReference>
<dbReference type="SUPFAM" id="SSF52540">
    <property type="entry name" value="P-loop containing nucleoside triphosphate hydrolases"/>
    <property type="match status" value="1"/>
</dbReference>
<gene>
    <name evidence="4" type="ORF">TWF694_003353</name>
</gene>
<dbReference type="Pfam" id="PF01048">
    <property type="entry name" value="PNP_UDP_1"/>
    <property type="match status" value="1"/>
</dbReference>
<name>A0AAV9WYY4_9PEZI</name>
<evidence type="ECO:0000313" key="5">
    <source>
        <dbReference type="Proteomes" id="UP001365542"/>
    </source>
</evidence>
<dbReference type="SMART" id="SM00248">
    <property type="entry name" value="ANK"/>
    <property type="match status" value="2"/>
</dbReference>
<evidence type="ECO:0000256" key="1">
    <source>
        <dbReference type="ARBA" id="ARBA00022737"/>
    </source>
</evidence>
<sequence>MVTAAKSHSDYTIGWVCALPKEQTAAVAMLDQTHPDLPMPSNDSNTYTLGSIGGHNIVVVCCPAGKMGTVQAGIVATRMVGTFQSIKAVLMVGIGGGVPPKVRLGDIVVSKPSGQYPGVVQWDFGKAEKDGKFQRTGTLNGPPNAILTALSKLETGQKMEGTKIPQHMEDLKKKLPEYTWNDSLKDPWPLLLDDPHRYQSRWQLVLSALLSIIIALGQLFSWRACASPDIKVEGVVDVDAATSEKDDRKPGDINIHYGLIASGNQVIKDAKRRDEINESLDGAILCFEMEAAGLMDDFPCLVIRGICDYADERKNKDWQEYAAALAAAFAKELLGYIQPADVDKERPVKEIWQRVHEEILSIKSKLDKKEDLEILNWLTLFHYGSEQSDVFQKRQPGTGKWLLDSKEYQKWLTAEKQVLFCRGIPGAGKTVLTSIVVDHLSTWILDDGKIGIAYIYCNFKRTHEQRLDDLLASLLKQLSERQPFLPENVRALYERHQRNKTRPSRDDIRQALRAVVSLYSKTFIIIDALDECQAPDRCRAKFVSELFQLHNIYGTSIFATARPIQEIEAEFVGNTILEIRACDEDVRAYLDGQISQADELVKSHSELIKTKITKEVDGMFLLARLYFDAIKTPTTVKVLKNALAGFRKGPDAYNLAYDETMKRINQQDQNYKDLANKVLEWIIYAKRPLTTSELRHALAVEPETRKLDEENIPTTKLMLSVCAGLVVVEGSDIIRLVHYTTQEYFDQKGETYFPFAQANITEICVTYLLYDTFQSGASSNDKDFETRLQSNALYDYAARNWGDHARTAKAEAAPSVLRLLECENHVSACCQVMFVNRGRGPWIRGDYSQGFPKRQTELHLGSYWGLEECVAVLFSRGSSTGTNIDPEDSYGRTPLSWAAENGHEAVVRLLVERGADMEAADNVHRTPLSWAAKNGHEAIVRLLE</sequence>
<dbReference type="GO" id="GO:0003824">
    <property type="term" value="F:catalytic activity"/>
    <property type="evidence" value="ECO:0007669"/>
    <property type="project" value="InterPro"/>
</dbReference>
<dbReference type="PANTHER" id="PTHR46082:SF11">
    <property type="entry name" value="AAA+ ATPASE DOMAIN-CONTAINING PROTEIN-RELATED"/>
    <property type="match status" value="1"/>
</dbReference>
<dbReference type="Proteomes" id="UP001365542">
    <property type="component" value="Unassembled WGS sequence"/>
</dbReference>
<dbReference type="InterPro" id="IPR053137">
    <property type="entry name" value="NLR-like"/>
</dbReference>
<dbReference type="AlphaFoldDB" id="A0AAV9WYY4"/>
<dbReference type="PROSITE" id="PS50297">
    <property type="entry name" value="ANK_REP_REGION"/>
    <property type="match status" value="1"/>
</dbReference>
<evidence type="ECO:0000259" key="3">
    <source>
        <dbReference type="PROSITE" id="PS50837"/>
    </source>
</evidence>
<dbReference type="Gene3D" id="1.25.40.20">
    <property type="entry name" value="Ankyrin repeat-containing domain"/>
    <property type="match status" value="1"/>
</dbReference>
<dbReference type="Pfam" id="PF24883">
    <property type="entry name" value="NPHP3_N"/>
    <property type="match status" value="1"/>
</dbReference>
<dbReference type="InterPro" id="IPR000845">
    <property type="entry name" value="Nucleoside_phosphorylase_d"/>
</dbReference>
<dbReference type="Gene3D" id="3.40.50.300">
    <property type="entry name" value="P-loop containing nucleotide triphosphate hydrolases"/>
    <property type="match status" value="1"/>
</dbReference>
<feature type="repeat" description="ANK" evidence="2">
    <location>
        <begin position="890"/>
        <end position="922"/>
    </location>
</feature>
<dbReference type="PROSITE" id="PS50088">
    <property type="entry name" value="ANK_REPEAT"/>
    <property type="match status" value="1"/>
</dbReference>
<dbReference type="SUPFAM" id="SSF48403">
    <property type="entry name" value="Ankyrin repeat"/>
    <property type="match status" value="1"/>
</dbReference>
<dbReference type="PANTHER" id="PTHR46082">
    <property type="entry name" value="ATP/GTP-BINDING PROTEIN-RELATED"/>
    <property type="match status" value="1"/>
</dbReference>
<feature type="domain" description="NACHT" evidence="3">
    <location>
        <begin position="417"/>
        <end position="563"/>
    </location>
</feature>
<accession>A0AAV9WYY4</accession>
<keyword evidence="5" id="KW-1185">Reference proteome</keyword>
<dbReference type="InterPro" id="IPR035994">
    <property type="entry name" value="Nucleoside_phosphorylase_sf"/>
</dbReference>
<dbReference type="InterPro" id="IPR007111">
    <property type="entry name" value="NACHT_NTPase"/>
</dbReference>
<protein>
    <recommendedName>
        <fullName evidence="3">NACHT domain-containing protein</fullName>
    </recommendedName>
</protein>
<dbReference type="Gene3D" id="3.40.50.1580">
    <property type="entry name" value="Nucleoside phosphorylase domain"/>
    <property type="match status" value="1"/>
</dbReference>
<dbReference type="Pfam" id="PF22939">
    <property type="entry name" value="WHD_GPIID"/>
    <property type="match status" value="1"/>
</dbReference>
<dbReference type="SUPFAM" id="SSF53167">
    <property type="entry name" value="Purine and uridine phosphorylases"/>
    <property type="match status" value="1"/>
</dbReference>
<evidence type="ECO:0000256" key="2">
    <source>
        <dbReference type="PROSITE-ProRule" id="PRU00023"/>
    </source>
</evidence>